<feature type="compositionally biased region" description="Basic and acidic residues" evidence="1">
    <location>
        <begin position="144"/>
        <end position="155"/>
    </location>
</feature>
<proteinExistence type="predicted"/>
<dbReference type="GeneID" id="25317311"/>
<dbReference type="Proteomes" id="UP000053958">
    <property type="component" value="Unassembled WGS sequence"/>
</dbReference>
<keyword evidence="3" id="KW-1185">Reference proteome</keyword>
<evidence type="ECO:0000256" key="1">
    <source>
        <dbReference type="SAM" id="MobiDB-lite"/>
    </source>
</evidence>
<protein>
    <submittedName>
        <fullName evidence="2">Uncharacterized protein</fullName>
    </submittedName>
</protein>
<organism evidence="2 3">
    <name type="scientific">Rasamsonia emersonii (strain ATCC 16479 / CBS 393.64 / IMI 116815)</name>
    <dbReference type="NCBI Taxonomy" id="1408163"/>
    <lineage>
        <taxon>Eukaryota</taxon>
        <taxon>Fungi</taxon>
        <taxon>Dikarya</taxon>
        <taxon>Ascomycota</taxon>
        <taxon>Pezizomycotina</taxon>
        <taxon>Eurotiomycetes</taxon>
        <taxon>Eurotiomycetidae</taxon>
        <taxon>Eurotiales</taxon>
        <taxon>Trichocomaceae</taxon>
        <taxon>Rasamsonia</taxon>
    </lineage>
</organism>
<dbReference type="OrthoDB" id="5296805at2759"/>
<gene>
    <name evidence="2" type="ORF">T310_4964</name>
</gene>
<dbReference type="AlphaFoldDB" id="A0A0F4YTQ4"/>
<feature type="region of interest" description="Disordered" evidence="1">
    <location>
        <begin position="140"/>
        <end position="176"/>
    </location>
</feature>
<name>A0A0F4YTQ4_RASE3</name>
<evidence type="ECO:0000313" key="2">
    <source>
        <dbReference type="EMBL" id="KKA21018.1"/>
    </source>
</evidence>
<reference evidence="2 3" key="1">
    <citation type="submission" date="2015-04" db="EMBL/GenBank/DDBJ databases">
        <authorList>
            <person name="Heijne W.H."/>
            <person name="Fedorova N.D."/>
            <person name="Nierman W.C."/>
            <person name="Vollebregt A.W."/>
            <person name="Zhao Z."/>
            <person name="Wu L."/>
            <person name="Kumar M."/>
            <person name="Stam H."/>
            <person name="van den Berg M.A."/>
            <person name="Pel H.J."/>
        </authorList>
    </citation>
    <scope>NUCLEOTIDE SEQUENCE [LARGE SCALE GENOMIC DNA]</scope>
    <source>
        <strain evidence="2 3">CBS 393.64</strain>
    </source>
</reference>
<dbReference type="RefSeq" id="XP_013327630.1">
    <property type="nucleotide sequence ID" value="XM_013472176.1"/>
</dbReference>
<sequence>MSNRNYAHKSRSSRKLDDPESQVMDLVSKYKDIKEPRPVLREILGKPEIYRLLWEIIAHQLALIKSRSQAFEDGHITVYDKALLMLSKNGNEISNAGALELYIEEFMGISQNKHGQVLDEVLEKHVALKALFIKLSQPDSNGMAEKRDALGERTRQSKNRPHNGRRFETKDSARSNDTTVDDKITRILDVYFKAKEDYYNLDGASYMEKAKAARFLRDTAENSLNCLRARGLTTHRMVPELEEMFQYAKDKATELLGGKKRRFEITEVTEIPLKRPRQSWTRHGSQYYRP</sequence>
<comment type="caution">
    <text evidence="2">The sequence shown here is derived from an EMBL/GenBank/DDBJ whole genome shotgun (WGS) entry which is preliminary data.</text>
</comment>
<evidence type="ECO:0000313" key="3">
    <source>
        <dbReference type="Proteomes" id="UP000053958"/>
    </source>
</evidence>
<accession>A0A0F4YTQ4</accession>
<feature type="compositionally biased region" description="Basic and acidic residues" evidence="1">
    <location>
        <begin position="165"/>
        <end position="176"/>
    </location>
</feature>
<dbReference type="EMBL" id="LASV01000210">
    <property type="protein sequence ID" value="KKA21018.1"/>
    <property type="molecule type" value="Genomic_DNA"/>
</dbReference>